<dbReference type="PANTHER" id="PTHR35010:SF2">
    <property type="entry name" value="BLL4672 PROTEIN"/>
    <property type="match status" value="1"/>
</dbReference>
<feature type="domain" description="HTH cro/C1-type" evidence="2">
    <location>
        <begin position="10"/>
        <end position="82"/>
    </location>
</feature>
<dbReference type="Gene3D" id="3.30.450.180">
    <property type="match status" value="1"/>
</dbReference>
<proteinExistence type="predicted"/>
<name>A0ABW7VYQ6_9NOCA</name>
<dbReference type="EMBL" id="JBIRYL010000002">
    <property type="protein sequence ID" value="MFI2231095.1"/>
    <property type="molecule type" value="Genomic_DNA"/>
</dbReference>
<dbReference type="Gene3D" id="1.10.260.40">
    <property type="entry name" value="lambda repressor-like DNA-binding domains"/>
    <property type="match status" value="1"/>
</dbReference>
<dbReference type="Proteomes" id="UP001611494">
    <property type="component" value="Unassembled WGS sequence"/>
</dbReference>
<evidence type="ECO:0000256" key="1">
    <source>
        <dbReference type="SAM" id="MobiDB-lite"/>
    </source>
</evidence>
<dbReference type="SMART" id="SM00530">
    <property type="entry name" value="HTH_XRE"/>
    <property type="match status" value="1"/>
</dbReference>
<protein>
    <submittedName>
        <fullName evidence="3">Helix-turn-helix transcriptional regulator</fullName>
    </submittedName>
</protein>
<gene>
    <name evidence="3" type="ORF">ACH49Z_14715</name>
</gene>
<evidence type="ECO:0000313" key="3">
    <source>
        <dbReference type="EMBL" id="MFI2231095.1"/>
    </source>
</evidence>
<organism evidence="3 4">
    <name type="scientific">Nocardia testacea</name>
    <dbReference type="NCBI Taxonomy" id="248551"/>
    <lineage>
        <taxon>Bacteria</taxon>
        <taxon>Bacillati</taxon>
        <taxon>Actinomycetota</taxon>
        <taxon>Actinomycetes</taxon>
        <taxon>Mycobacteriales</taxon>
        <taxon>Nocardiaceae</taxon>
        <taxon>Nocardia</taxon>
    </lineage>
</organism>
<dbReference type="InterPro" id="IPR010982">
    <property type="entry name" value="Lambda_DNA-bd_dom_sf"/>
</dbReference>
<comment type="caution">
    <text evidence="3">The sequence shown here is derived from an EMBL/GenBank/DDBJ whole genome shotgun (WGS) entry which is preliminary data.</text>
</comment>
<keyword evidence="4" id="KW-1185">Reference proteome</keyword>
<dbReference type="InterPro" id="IPR001387">
    <property type="entry name" value="Cro/C1-type_HTH"/>
</dbReference>
<dbReference type="InterPro" id="IPR041413">
    <property type="entry name" value="MLTR_LBD"/>
</dbReference>
<reference evidence="3 4" key="1">
    <citation type="submission" date="2024-10" db="EMBL/GenBank/DDBJ databases">
        <title>The Natural Products Discovery Center: Release of the First 8490 Sequenced Strains for Exploring Actinobacteria Biosynthetic Diversity.</title>
        <authorList>
            <person name="Kalkreuter E."/>
            <person name="Kautsar S.A."/>
            <person name="Yang D."/>
            <person name="Bader C.D."/>
            <person name="Teijaro C.N."/>
            <person name="Fluegel L."/>
            <person name="Davis C.M."/>
            <person name="Simpson J.R."/>
            <person name="Lauterbach L."/>
            <person name="Steele A.D."/>
            <person name="Gui C."/>
            <person name="Meng S."/>
            <person name="Li G."/>
            <person name="Viehrig K."/>
            <person name="Ye F."/>
            <person name="Su P."/>
            <person name="Kiefer A.F."/>
            <person name="Nichols A."/>
            <person name="Cepeda A.J."/>
            <person name="Yan W."/>
            <person name="Fan B."/>
            <person name="Jiang Y."/>
            <person name="Adhikari A."/>
            <person name="Zheng C.-J."/>
            <person name="Schuster L."/>
            <person name="Cowan T.M."/>
            <person name="Smanski M.J."/>
            <person name="Chevrette M.G."/>
            <person name="De Carvalho L.P.S."/>
            <person name="Shen B."/>
        </authorList>
    </citation>
    <scope>NUCLEOTIDE SEQUENCE [LARGE SCALE GENOMIC DNA]</scope>
    <source>
        <strain evidence="3 4">NPDC019377</strain>
    </source>
</reference>
<accession>A0ABW7VYQ6</accession>
<dbReference type="CDD" id="cd00093">
    <property type="entry name" value="HTH_XRE"/>
    <property type="match status" value="1"/>
</dbReference>
<dbReference type="Pfam" id="PF17765">
    <property type="entry name" value="MLTR_LBD"/>
    <property type="match status" value="1"/>
</dbReference>
<dbReference type="PANTHER" id="PTHR35010">
    <property type="entry name" value="BLL4672 PROTEIN-RELATED"/>
    <property type="match status" value="1"/>
</dbReference>
<dbReference type="SUPFAM" id="SSF47413">
    <property type="entry name" value="lambda repressor-like DNA-binding domains"/>
    <property type="match status" value="1"/>
</dbReference>
<evidence type="ECO:0000259" key="2">
    <source>
        <dbReference type="SMART" id="SM00530"/>
    </source>
</evidence>
<dbReference type="Pfam" id="PF13560">
    <property type="entry name" value="HTH_31"/>
    <property type="match status" value="1"/>
</dbReference>
<evidence type="ECO:0000313" key="4">
    <source>
        <dbReference type="Proteomes" id="UP001611494"/>
    </source>
</evidence>
<sequence>MHSDNRLGAFLRARRELVRPEDFGLPGGGQRRVAGLRREEIALLAGVSADYYIRLEQGRDKHPSEQVITALARVFALDEEGTAHLRELARPAPARPKRSRRPERVAPGLLRLMDLWERTPALVLGRSLDVLAANPLAVAVNACSIPGINQVRMVFLDPRARDVYPEWDSIAADTVASLRATAGTDLDDPQLTELVGELSLKSEDFRQLWARHDVRTKTAGTKRFHHEMVGELTLSYESFTVNGVPGQTLIVYHAEPGSASERALSLLGSLTAAESAGAGPHPLPEAPPNQAIDTTLG</sequence>
<dbReference type="RefSeq" id="WP_397062390.1">
    <property type="nucleotide sequence ID" value="NZ_JBIRYL010000002.1"/>
</dbReference>
<feature type="region of interest" description="Disordered" evidence="1">
    <location>
        <begin position="274"/>
        <end position="297"/>
    </location>
</feature>